<dbReference type="Pfam" id="PF02837">
    <property type="entry name" value="Glyco_hydro_2_N"/>
    <property type="match status" value="1"/>
</dbReference>
<feature type="signal peptide" evidence="2">
    <location>
        <begin position="1"/>
        <end position="25"/>
    </location>
</feature>
<proteinExistence type="inferred from homology"/>
<evidence type="ECO:0000256" key="2">
    <source>
        <dbReference type="SAM" id="SignalP"/>
    </source>
</evidence>
<keyword evidence="2" id="KW-0732">Signal</keyword>
<dbReference type="InterPro" id="IPR051913">
    <property type="entry name" value="GH2_Domain-Containing"/>
</dbReference>
<accession>A0ABW3KTM9</accession>
<organism evidence="4 5">
    <name type="scientific">Winogradskyella rapida</name>
    <dbReference type="NCBI Taxonomy" id="549701"/>
    <lineage>
        <taxon>Bacteria</taxon>
        <taxon>Pseudomonadati</taxon>
        <taxon>Bacteroidota</taxon>
        <taxon>Flavobacteriia</taxon>
        <taxon>Flavobacteriales</taxon>
        <taxon>Flavobacteriaceae</taxon>
        <taxon>Winogradskyella</taxon>
    </lineage>
</organism>
<dbReference type="RefSeq" id="WP_386117209.1">
    <property type="nucleotide sequence ID" value="NZ_JBHTKM010000063.1"/>
</dbReference>
<name>A0ABW3KTM9_9FLAO</name>
<dbReference type="InterPro" id="IPR006104">
    <property type="entry name" value="Glyco_hydro_2_N"/>
</dbReference>
<comment type="caution">
    <text evidence="4">The sequence shown here is derived from an EMBL/GenBank/DDBJ whole genome shotgun (WGS) entry which is preliminary data.</text>
</comment>
<feature type="domain" description="Glycosyl hydrolases family 2 sugar binding" evidence="3">
    <location>
        <begin position="25"/>
        <end position="167"/>
    </location>
</feature>
<evidence type="ECO:0000259" key="3">
    <source>
        <dbReference type="Pfam" id="PF02837"/>
    </source>
</evidence>
<evidence type="ECO:0000256" key="1">
    <source>
        <dbReference type="ARBA" id="ARBA00007401"/>
    </source>
</evidence>
<sequence length="192" mass="21953">MPHICFKYKSLVLLLYVAFTCFLTAQTKMINSGWQYSSDKTTWETVNIPHSWNATDAFDDKPGYRRGLGYSQKTLFIASESQEHIHYLKFNGVNQSAVVYIKGKEVGMHHGGYTAFNFDITAYLNYDAFNRIEVTVDNSHNDDIPPLNADFTFYGGIYRDVEFISLPKQHLERLLGHTGTSYNPLTAKDTKL</sequence>
<protein>
    <submittedName>
        <fullName evidence="4">Sugar-binding domain-containing protein</fullName>
    </submittedName>
</protein>
<reference evidence="5" key="1">
    <citation type="journal article" date="2019" name="Int. J. Syst. Evol. Microbiol.">
        <title>The Global Catalogue of Microorganisms (GCM) 10K type strain sequencing project: providing services to taxonomists for standard genome sequencing and annotation.</title>
        <authorList>
            <consortium name="The Broad Institute Genomics Platform"/>
            <consortium name="The Broad Institute Genome Sequencing Center for Infectious Disease"/>
            <person name="Wu L."/>
            <person name="Ma J."/>
        </authorList>
    </citation>
    <scope>NUCLEOTIDE SEQUENCE [LARGE SCALE GENOMIC DNA]</scope>
    <source>
        <strain evidence="5">CCUG 56098</strain>
    </source>
</reference>
<keyword evidence="5" id="KW-1185">Reference proteome</keyword>
<comment type="similarity">
    <text evidence="1">Belongs to the glycosyl hydrolase 2 family.</text>
</comment>
<dbReference type="InterPro" id="IPR008979">
    <property type="entry name" value="Galactose-bd-like_sf"/>
</dbReference>
<dbReference type="PANTHER" id="PTHR42732">
    <property type="entry name" value="BETA-GALACTOSIDASE"/>
    <property type="match status" value="1"/>
</dbReference>
<dbReference type="Proteomes" id="UP001597086">
    <property type="component" value="Unassembled WGS sequence"/>
</dbReference>
<evidence type="ECO:0000313" key="4">
    <source>
        <dbReference type="EMBL" id="MFD1016422.1"/>
    </source>
</evidence>
<evidence type="ECO:0000313" key="5">
    <source>
        <dbReference type="Proteomes" id="UP001597086"/>
    </source>
</evidence>
<feature type="chain" id="PRO_5046086703" evidence="2">
    <location>
        <begin position="26"/>
        <end position="192"/>
    </location>
</feature>
<dbReference type="PANTHER" id="PTHR42732:SF1">
    <property type="entry name" value="BETA-MANNOSIDASE"/>
    <property type="match status" value="1"/>
</dbReference>
<gene>
    <name evidence="4" type="ORF">ACFQ13_10870</name>
</gene>
<dbReference type="Gene3D" id="2.60.120.260">
    <property type="entry name" value="Galactose-binding domain-like"/>
    <property type="match status" value="1"/>
</dbReference>
<dbReference type="SUPFAM" id="SSF49785">
    <property type="entry name" value="Galactose-binding domain-like"/>
    <property type="match status" value="1"/>
</dbReference>
<dbReference type="EMBL" id="JBHTKM010000063">
    <property type="protein sequence ID" value="MFD1016422.1"/>
    <property type="molecule type" value="Genomic_DNA"/>
</dbReference>